<reference evidence="1" key="1">
    <citation type="submission" date="2018-04" db="EMBL/GenBank/DDBJ databases">
        <title>Whole genome sequencing of Hypsizygus marmoreus.</title>
        <authorList>
            <person name="Choi I.-G."/>
            <person name="Min B."/>
            <person name="Kim J.-G."/>
            <person name="Kim S."/>
            <person name="Oh Y.-L."/>
            <person name="Kong W.-S."/>
            <person name="Park H."/>
            <person name="Jeong J."/>
            <person name="Song E.-S."/>
        </authorList>
    </citation>
    <scope>NUCLEOTIDE SEQUENCE [LARGE SCALE GENOMIC DNA]</scope>
    <source>
        <strain evidence="1">51987-8</strain>
    </source>
</reference>
<proteinExistence type="predicted"/>
<dbReference type="AlphaFoldDB" id="A0A369J483"/>
<gene>
    <name evidence="1" type="ORF">Hypma_016609</name>
</gene>
<evidence type="ECO:0000313" key="1">
    <source>
        <dbReference type="EMBL" id="RDB14513.1"/>
    </source>
</evidence>
<evidence type="ECO:0000313" key="2">
    <source>
        <dbReference type="Proteomes" id="UP000076154"/>
    </source>
</evidence>
<keyword evidence="2" id="KW-1185">Reference proteome</keyword>
<name>A0A369J483_HYPMA</name>
<accession>A0A369J483</accession>
<dbReference type="EMBL" id="LUEZ02000100">
    <property type="protein sequence ID" value="RDB14513.1"/>
    <property type="molecule type" value="Genomic_DNA"/>
</dbReference>
<comment type="caution">
    <text evidence="1">The sequence shown here is derived from an EMBL/GenBank/DDBJ whole genome shotgun (WGS) entry which is preliminary data.</text>
</comment>
<dbReference type="OrthoDB" id="2916406at2759"/>
<protein>
    <submittedName>
        <fullName evidence="1">Uncharacterized protein</fullName>
    </submittedName>
</protein>
<dbReference type="Proteomes" id="UP000076154">
    <property type="component" value="Unassembled WGS sequence"/>
</dbReference>
<organism evidence="1 2">
    <name type="scientific">Hypsizygus marmoreus</name>
    <name type="common">White beech mushroom</name>
    <name type="synonym">Agaricus marmoreus</name>
    <dbReference type="NCBI Taxonomy" id="39966"/>
    <lineage>
        <taxon>Eukaryota</taxon>
        <taxon>Fungi</taxon>
        <taxon>Dikarya</taxon>
        <taxon>Basidiomycota</taxon>
        <taxon>Agaricomycotina</taxon>
        <taxon>Agaricomycetes</taxon>
        <taxon>Agaricomycetidae</taxon>
        <taxon>Agaricales</taxon>
        <taxon>Tricholomatineae</taxon>
        <taxon>Lyophyllaceae</taxon>
        <taxon>Hypsizygus</taxon>
    </lineage>
</organism>
<dbReference type="InParanoid" id="A0A369J483"/>
<sequence length="138" mass="15518">MIELTQRVCTQTQRNIAALFYSFTSTAPFYVGIPTASYRKIGFGARHIQLPLVEVALGTRLFIHDCLVELVTSGDSHAFRVFFTRHAYQPKNPSVARIFPDGNWHGQILVMKIGKREETSVINLRSGDRALARVAVLK</sequence>